<dbReference type="Pfam" id="PF07884">
    <property type="entry name" value="VKOR"/>
    <property type="match status" value="1"/>
</dbReference>
<evidence type="ECO:0000256" key="6">
    <source>
        <dbReference type="ARBA" id="ARBA00023002"/>
    </source>
</evidence>
<evidence type="ECO:0000256" key="8">
    <source>
        <dbReference type="ARBA" id="ARBA00023157"/>
    </source>
</evidence>
<dbReference type="InterPro" id="IPR044698">
    <property type="entry name" value="VKOR/LTO1"/>
</dbReference>
<evidence type="ECO:0000256" key="10">
    <source>
        <dbReference type="SAM" id="Phobius"/>
    </source>
</evidence>
<evidence type="ECO:0000256" key="9">
    <source>
        <dbReference type="ARBA" id="ARBA00023284"/>
    </source>
</evidence>
<feature type="transmembrane region" description="Helical" evidence="10">
    <location>
        <begin position="126"/>
        <end position="144"/>
    </location>
</feature>
<keyword evidence="5 10" id="KW-1133">Transmembrane helix</keyword>
<comment type="caution">
    <text evidence="12">The sequence shown here is derived from an EMBL/GenBank/DDBJ whole genome shotgun (WGS) entry which is preliminary data.</text>
</comment>
<comment type="subcellular location">
    <subcellularLocation>
        <location evidence="1">Membrane</location>
        <topology evidence="1">Multi-pass membrane protein</topology>
    </subcellularLocation>
</comment>
<evidence type="ECO:0000256" key="7">
    <source>
        <dbReference type="ARBA" id="ARBA00023136"/>
    </source>
</evidence>
<evidence type="ECO:0000256" key="3">
    <source>
        <dbReference type="ARBA" id="ARBA00022692"/>
    </source>
</evidence>
<proteinExistence type="inferred from homology"/>
<keyword evidence="6" id="KW-0560">Oxidoreductase</keyword>
<dbReference type="InterPro" id="IPR012932">
    <property type="entry name" value="VKOR"/>
</dbReference>
<keyword evidence="8" id="KW-1015">Disulfide bond</keyword>
<comment type="similarity">
    <text evidence="2">Belongs to the VKOR family.</text>
</comment>
<evidence type="ECO:0000256" key="1">
    <source>
        <dbReference type="ARBA" id="ARBA00004141"/>
    </source>
</evidence>
<name>A0A1F6WIB4_9BACT</name>
<reference evidence="12 13" key="1">
    <citation type="journal article" date="2016" name="Nat. Commun.">
        <title>Thousands of microbial genomes shed light on interconnected biogeochemical processes in an aquifer system.</title>
        <authorList>
            <person name="Anantharaman K."/>
            <person name="Brown C.T."/>
            <person name="Hug L.A."/>
            <person name="Sharon I."/>
            <person name="Castelle C.J."/>
            <person name="Probst A.J."/>
            <person name="Thomas B.C."/>
            <person name="Singh A."/>
            <person name="Wilkins M.J."/>
            <person name="Karaoz U."/>
            <person name="Brodie E.L."/>
            <person name="Williams K.H."/>
            <person name="Hubbard S.S."/>
            <person name="Banfield J.F."/>
        </authorList>
    </citation>
    <scope>NUCLEOTIDE SEQUENCE [LARGE SCALE GENOMIC DNA]</scope>
</reference>
<organism evidence="12 13">
    <name type="scientific">Candidatus Nomurabacteria bacterium RIFCSPHIGHO2_02_FULL_42_24</name>
    <dbReference type="NCBI Taxonomy" id="1801757"/>
    <lineage>
        <taxon>Bacteria</taxon>
        <taxon>Candidatus Nomuraibacteriota</taxon>
    </lineage>
</organism>
<evidence type="ECO:0000256" key="5">
    <source>
        <dbReference type="ARBA" id="ARBA00022989"/>
    </source>
</evidence>
<evidence type="ECO:0000256" key="4">
    <source>
        <dbReference type="ARBA" id="ARBA00022719"/>
    </source>
</evidence>
<dbReference type="PANTHER" id="PTHR34573">
    <property type="entry name" value="VKC DOMAIN-CONTAINING PROTEIN"/>
    <property type="match status" value="1"/>
</dbReference>
<dbReference type="Gene3D" id="1.20.1440.130">
    <property type="entry name" value="VKOR domain"/>
    <property type="match status" value="1"/>
</dbReference>
<dbReference type="GO" id="GO:0016491">
    <property type="term" value="F:oxidoreductase activity"/>
    <property type="evidence" value="ECO:0007669"/>
    <property type="project" value="UniProtKB-KW"/>
</dbReference>
<dbReference type="GO" id="GO:0016020">
    <property type="term" value="C:membrane"/>
    <property type="evidence" value="ECO:0007669"/>
    <property type="project" value="UniProtKB-SubCell"/>
</dbReference>
<dbReference type="InterPro" id="IPR038354">
    <property type="entry name" value="VKOR_sf"/>
</dbReference>
<dbReference type="Proteomes" id="UP000179880">
    <property type="component" value="Unassembled WGS sequence"/>
</dbReference>
<gene>
    <name evidence="12" type="ORF">A3B93_01580</name>
</gene>
<dbReference type="CDD" id="cd12916">
    <property type="entry name" value="VKOR_1"/>
    <property type="match status" value="1"/>
</dbReference>
<feature type="transmembrane region" description="Helical" evidence="10">
    <location>
        <begin position="6"/>
        <end position="28"/>
    </location>
</feature>
<dbReference type="PANTHER" id="PTHR34573:SF1">
    <property type="entry name" value="VITAMIN K EPOXIDE REDUCTASE DOMAIN-CONTAINING PROTEIN"/>
    <property type="match status" value="1"/>
</dbReference>
<keyword evidence="7 10" id="KW-0472">Membrane</keyword>
<keyword evidence="3 10" id="KW-0812">Transmembrane</keyword>
<evidence type="ECO:0000313" key="12">
    <source>
        <dbReference type="EMBL" id="OGI81629.1"/>
    </source>
</evidence>
<keyword evidence="9" id="KW-0676">Redox-active center</keyword>
<keyword evidence="4" id="KW-0874">Quinone</keyword>
<protein>
    <recommendedName>
        <fullName evidence="11">Vitamin K epoxide reductase domain-containing protein</fullName>
    </recommendedName>
</protein>
<evidence type="ECO:0000313" key="13">
    <source>
        <dbReference type="Proteomes" id="UP000179880"/>
    </source>
</evidence>
<dbReference type="EMBL" id="MFUH01000023">
    <property type="protein sequence ID" value="OGI81629.1"/>
    <property type="molecule type" value="Genomic_DNA"/>
</dbReference>
<dbReference type="SMART" id="SM00756">
    <property type="entry name" value="VKc"/>
    <property type="match status" value="1"/>
</dbReference>
<evidence type="ECO:0000256" key="2">
    <source>
        <dbReference type="ARBA" id="ARBA00006214"/>
    </source>
</evidence>
<feature type="transmembrane region" description="Helical" evidence="10">
    <location>
        <begin position="93"/>
        <end position="114"/>
    </location>
</feature>
<evidence type="ECO:0000259" key="11">
    <source>
        <dbReference type="SMART" id="SM00756"/>
    </source>
</evidence>
<feature type="domain" description="Vitamin K epoxide reductase" evidence="11">
    <location>
        <begin position="6"/>
        <end position="145"/>
    </location>
</feature>
<accession>A0A1F6WIB4</accession>
<dbReference type="GO" id="GO:0048038">
    <property type="term" value="F:quinone binding"/>
    <property type="evidence" value="ECO:0007669"/>
    <property type="project" value="UniProtKB-KW"/>
</dbReference>
<dbReference type="AlphaFoldDB" id="A0A1F6WIB4"/>
<sequence length="145" mass="16345">MILGEISVFKIAVMLIALGGFFLARHIWSHKRKAKPKQPLICPLNFHCDPVIHSNFSRFLGIPVEILGMLYYGLITIAYAFGIFLTPDFIPPTISLLLISLSVAAFLFSLYLTFVQAFVLKRWCSWCLVSAGLCFLIFGLSRMII</sequence>
<feature type="transmembrane region" description="Helical" evidence="10">
    <location>
        <begin position="66"/>
        <end position="87"/>
    </location>
</feature>